<reference evidence="2 3" key="1">
    <citation type="submission" date="2016-11" db="EMBL/GenBank/DDBJ databases">
        <title>Paenibacillus species isolates.</title>
        <authorList>
            <person name="Beno S.M."/>
        </authorList>
    </citation>
    <scope>NUCLEOTIDE SEQUENCE [LARGE SCALE GENOMIC DNA]</scope>
    <source>
        <strain evidence="2 3">FSL H8-0246</strain>
    </source>
</reference>
<evidence type="ECO:0000313" key="3">
    <source>
        <dbReference type="Proteomes" id="UP000187134"/>
    </source>
</evidence>
<dbReference type="AlphaFoldDB" id="A0A1R1BMZ4"/>
<dbReference type="EMBL" id="MRTJ01000011">
    <property type="protein sequence ID" value="OMF11085.1"/>
    <property type="molecule type" value="Genomic_DNA"/>
</dbReference>
<accession>A0A1R1BMZ4</accession>
<feature type="compositionally biased region" description="Basic and acidic residues" evidence="1">
    <location>
        <begin position="78"/>
        <end position="89"/>
    </location>
</feature>
<protein>
    <submittedName>
        <fullName evidence="2">Uncharacterized protein</fullName>
    </submittedName>
</protein>
<feature type="region of interest" description="Disordered" evidence="1">
    <location>
        <begin position="203"/>
        <end position="270"/>
    </location>
</feature>
<dbReference type="OrthoDB" id="2594758at2"/>
<gene>
    <name evidence="2" type="ORF">BK131_21860</name>
</gene>
<evidence type="ECO:0000313" key="2">
    <source>
        <dbReference type="EMBL" id="OMF11085.1"/>
    </source>
</evidence>
<evidence type="ECO:0000256" key="1">
    <source>
        <dbReference type="SAM" id="MobiDB-lite"/>
    </source>
</evidence>
<feature type="compositionally biased region" description="Polar residues" evidence="1">
    <location>
        <begin position="1"/>
        <end position="19"/>
    </location>
</feature>
<dbReference type="Proteomes" id="UP000187134">
    <property type="component" value="Unassembled WGS sequence"/>
</dbReference>
<dbReference type="RefSeq" id="WP_076333250.1">
    <property type="nucleotide sequence ID" value="NZ_MRTJ01000011.1"/>
</dbReference>
<feature type="compositionally biased region" description="Polar residues" evidence="1">
    <location>
        <begin position="240"/>
        <end position="253"/>
    </location>
</feature>
<name>A0A1R1BMZ4_PAEAM</name>
<proteinExistence type="predicted"/>
<sequence>MNSISSATKSSFTPGNQVSNRDKEIQGLMQQKIRLNEEMQGVKSNDELDTKTKAQRIKSLTSSISQIDSQIAQIKSEELQEKNKLRQPEKAQQQQPKPSDETQAPSLDHLIKHSQTYDQLGKLVGLRDRMQGSIQTTEGETRFDRLVLEINPPGNELDLGKSMMLENAERTVFQAKREVVQDINAQLNKVNQKIGELVEEIHQPAPKEKVLPPNSAASGKEDQEVNEVKKTGSKEKPSDGGTTDQESGNGPQTPASASPAASYPSVDIRV</sequence>
<organism evidence="2 3">
    <name type="scientific">Paenibacillus amylolyticus</name>
    <dbReference type="NCBI Taxonomy" id="1451"/>
    <lineage>
        <taxon>Bacteria</taxon>
        <taxon>Bacillati</taxon>
        <taxon>Bacillota</taxon>
        <taxon>Bacilli</taxon>
        <taxon>Bacillales</taxon>
        <taxon>Paenibacillaceae</taxon>
        <taxon>Paenibacillus</taxon>
    </lineage>
</organism>
<feature type="region of interest" description="Disordered" evidence="1">
    <location>
        <begin position="1"/>
        <end position="65"/>
    </location>
</feature>
<feature type="region of interest" description="Disordered" evidence="1">
    <location>
        <begin position="78"/>
        <end position="104"/>
    </location>
</feature>
<comment type="caution">
    <text evidence="2">The sequence shown here is derived from an EMBL/GenBank/DDBJ whole genome shotgun (WGS) entry which is preliminary data.</text>
</comment>
<feature type="compositionally biased region" description="Low complexity" evidence="1">
    <location>
        <begin position="254"/>
        <end position="270"/>
    </location>
</feature>
<feature type="compositionally biased region" description="Basic and acidic residues" evidence="1">
    <location>
        <begin position="219"/>
        <end position="238"/>
    </location>
</feature>